<feature type="transmembrane region" description="Helical" evidence="12">
    <location>
        <begin position="233"/>
        <end position="249"/>
    </location>
</feature>
<comment type="subcellular location">
    <subcellularLocation>
        <location evidence="1">Membrane</location>
        <topology evidence="1">Multi-pass membrane protein</topology>
    </subcellularLocation>
</comment>
<evidence type="ECO:0000256" key="4">
    <source>
        <dbReference type="ARBA" id="ARBA00022692"/>
    </source>
</evidence>
<feature type="domain" description="ABC transmembrane type-1" evidence="14">
    <location>
        <begin position="767"/>
        <end position="1058"/>
    </location>
</feature>
<feature type="transmembrane region" description="Helical" evidence="12">
    <location>
        <begin position="888"/>
        <end position="909"/>
    </location>
</feature>
<feature type="transmembrane region" description="Helical" evidence="12">
    <location>
        <begin position="1006"/>
        <end position="1026"/>
    </location>
</feature>
<evidence type="ECO:0000256" key="6">
    <source>
        <dbReference type="ARBA" id="ARBA00022741"/>
    </source>
</evidence>
<evidence type="ECO:0000256" key="12">
    <source>
        <dbReference type="SAM" id="Phobius"/>
    </source>
</evidence>
<dbReference type="SUPFAM" id="SSF90123">
    <property type="entry name" value="ABC transporter transmembrane region"/>
    <property type="match status" value="2"/>
</dbReference>
<feature type="transmembrane region" description="Helical" evidence="12">
    <location>
        <begin position="1032"/>
        <end position="1050"/>
    </location>
</feature>
<name>W2ZZS9_PHYNI</name>
<keyword evidence="4 12" id="KW-0812">Transmembrane</keyword>
<dbReference type="SUPFAM" id="SSF52540">
    <property type="entry name" value="P-loop containing nucleoside triphosphate hydrolases"/>
    <property type="match status" value="2"/>
</dbReference>
<feature type="transmembrane region" description="Helical" evidence="12">
    <location>
        <begin position="255"/>
        <end position="272"/>
    </location>
</feature>
<keyword evidence="3" id="KW-0813">Transport</keyword>
<organism evidence="15 16">
    <name type="scientific">Phytophthora nicotianae P10297</name>
    <dbReference type="NCBI Taxonomy" id="1317064"/>
    <lineage>
        <taxon>Eukaryota</taxon>
        <taxon>Sar</taxon>
        <taxon>Stramenopiles</taxon>
        <taxon>Oomycota</taxon>
        <taxon>Peronosporomycetes</taxon>
        <taxon>Peronosporales</taxon>
        <taxon>Peronosporaceae</taxon>
        <taxon>Phytophthora</taxon>
    </lineage>
</organism>
<dbReference type="GO" id="GO:0005524">
    <property type="term" value="F:ATP binding"/>
    <property type="evidence" value="ECO:0007669"/>
    <property type="project" value="UniProtKB-KW"/>
</dbReference>
<dbReference type="GO" id="GO:0015421">
    <property type="term" value="F:ABC-type oligopeptide transporter activity"/>
    <property type="evidence" value="ECO:0007669"/>
    <property type="project" value="TreeGrafter"/>
</dbReference>
<evidence type="ECO:0000256" key="1">
    <source>
        <dbReference type="ARBA" id="ARBA00004141"/>
    </source>
</evidence>
<feature type="non-terminal residue" evidence="15">
    <location>
        <position position="1331"/>
    </location>
</feature>
<dbReference type="EMBL" id="ANIY01000544">
    <property type="protein sequence ID" value="ETP52451.1"/>
    <property type="molecule type" value="Genomic_DNA"/>
</dbReference>
<dbReference type="InterPro" id="IPR003593">
    <property type="entry name" value="AAA+_ATPase"/>
</dbReference>
<dbReference type="InterPro" id="IPR027417">
    <property type="entry name" value="P-loop_NTPase"/>
</dbReference>
<dbReference type="FunFam" id="3.40.50.300:FF:000251">
    <property type="entry name" value="ABC transporter B family member 19"/>
    <property type="match status" value="2"/>
</dbReference>
<dbReference type="PANTHER" id="PTHR43394">
    <property type="entry name" value="ATP-DEPENDENT PERMEASE MDL1, MITOCHONDRIAL"/>
    <property type="match status" value="1"/>
</dbReference>
<feature type="compositionally biased region" description="Polar residues" evidence="11">
    <location>
        <begin position="22"/>
        <end position="45"/>
    </location>
</feature>
<feature type="domain" description="ABC transmembrane type-1" evidence="14">
    <location>
        <begin position="108"/>
        <end position="408"/>
    </location>
</feature>
<dbReference type="FunFam" id="1.20.1560.10:FF:000018">
    <property type="entry name" value="ATP-binding cassette subfamily B member 11"/>
    <property type="match status" value="1"/>
</dbReference>
<dbReference type="InterPro" id="IPR036640">
    <property type="entry name" value="ABC1_TM_sf"/>
</dbReference>
<sequence length="1331" mass="144082">MLTHACRVMFLVGGYHRNFDQNASDGSFPNLPTTSQSPSPKTMASQWEEPNDSDHPAYVALRTPRQSDAEKAKIVDVSSQDNSELSRQVPLLQLFSFADFTDKILMTLGTIGALGAGILRPSMNLLLGNVINSFGSTTGEGSSSDDFSSSVNKVARNLAIVGVAGLVAGYLQVYCWSLTASRQSKRIRSLYVNAIITKEIGWFDVNDPMQLSTRVADATVTIQDGIGSKMSDLLHFTATVVSGIVIAFVKGWELTLILMAVVPFVAASGILAKRVIIAASHQGMQAYAQAGAVAQESLSNIRTVHMFNLVQCFVDKYSHALKSATDAGIKKSFAVGWGSGLRYMMVFLMYALGFYLGAVFIARDNLDGNTCEGSSCYDGGRVFTVFFAVMQGAMALGQAGPSLQAVYSACAAAFDVFEVIKRPSLIEPTNDDQGKKLDHVSGDIDIDNVQFAYPSRPEVEVCRGYSLKIKAGEKVALVGPSGSGKSTVISLLERFYDPLDGSVKIDGEDVRSLNVKWLRQQIGLVGQEPVLFATSIMENIRHGRPGASDSEVVEAAKMANAFNFIMEFPEGFATEVGERGAQLSGGQKQRIAIARAIIKNPPILLLDEATSALDTESERIVQASLDRLVAGSNRTTIIVAHRLSTIRDADRIAVHSGGQIVELGSHDELLRIPNGHYRLLLEAQSYATSEEKSELSENECGVGRTEVNHHEGMQLECSWASSKSGVLDIGTYNTSKTNDNDSDDEAIPKVSSLRIWKMGLPEWKFIAMGGASSVFKGSVYPLSGMFIAKIIHLYFELQKTKREMLHDMRYYSLALGCIAVVCCTSFTLTEYWFGIASSRLISRVRLATYSGMLHQEVGWFDLKENASGTLVSQLTADSAILQSITSDFLNRSLMIVTTFTVIFVISFSYSWEMTLIMLAITPFLVGANLVRVKQMAGQMNAKKNNDADAAAGFLLSETIDSIRTVASFGMEKSMTARYTSFLNVSNDLDKKLSVSGGASFGLSQGMIFWVLAFVFYIGGILVSHGTISFEDLFVVLVVFMMGSFSVSMASQGSVDGEKAKRAAANVFKIIDRVPKIDATSTAGTVLPSVQGNIDFKDLAFAYPSRPDAVIYQGYNLSVRRGQTVALVGASGSGKSTAIALLERFYDPSSGMVTLDGHDVRSLSLPWLRDRISLVSQEPVLFSGTIAENIALGKPGASRAEVEAAAKSANAFDFVSNFPLGFDTEVGDRGAQVSGGQKQRIAIARAILRDPDVLLLDEATSALDNESEHIVQASLDALVVQKQRTTIVVAHRLSTIRKADMIAVTRDGSIVELGSHEELMRLPGGEYRGMVE</sequence>
<dbReference type="GO" id="GO:0090374">
    <property type="term" value="P:oligopeptide export from mitochondrion"/>
    <property type="evidence" value="ECO:0007669"/>
    <property type="project" value="TreeGrafter"/>
</dbReference>
<comment type="similarity">
    <text evidence="2">Belongs to the ABC transporter superfamily. ABCB family. Multidrug resistance exporter (TC 3.A.1.201) subfamily.</text>
</comment>
<keyword evidence="6" id="KW-0547">Nucleotide-binding</keyword>
<proteinExistence type="inferred from homology"/>
<evidence type="ECO:0000256" key="5">
    <source>
        <dbReference type="ARBA" id="ARBA00022737"/>
    </source>
</evidence>
<evidence type="ECO:0000313" key="16">
    <source>
        <dbReference type="Proteomes" id="UP000018948"/>
    </source>
</evidence>
<feature type="region of interest" description="Disordered" evidence="11">
    <location>
        <begin position="22"/>
        <end position="57"/>
    </location>
</feature>
<feature type="transmembrane region" description="Helical" evidence="12">
    <location>
        <begin position="340"/>
        <end position="362"/>
    </location>
</feature>
<evidence type="ECO:0000256" key="9">
    <source>
        <dbReference type="ARBA" id="ARBA00023136"/>
    </source>
</evidence>
<dbReference type="CDD" id="cd03249">
    <property type="entry name" value="ABC_MTABC3_MDL1_MDL2"/>
    <property type="match status" value="2"/>
</dbReference>
<dbReference type="Pfam" id="PF00005">
    <property type="entry name" value="ABC_tran"/>
    <property type="match status" value="2"/>
</dbReference>
<dbReference type="GO" id="GO:0016887">
    <property type="term" value="F:ATP hydrolysis activity"/>
    <property type="evidence" value="ECO:0007669"/>
    <property type="project" value="InterPro"/>
</dbReference>
<evidence type="ECO:0000256" key="11">
    <source>
        <dbReference type="SAM" id="MobiDB-lite"/>
    </source>
</evidence>
<dbReference type="Gene3D" id="1.20.1560.10">
    <property type="entry name" value="ABC transporter type 1, transmembrane domain"/>
    <property type="match status" value="1"/>
</dbReference>
<evidence type="ECO:0000256" key="2">
    <source>
        <dbReference type="ARBA" id="ARBA00007577"/>
    </source>
</evidence>
<protein>
    <submittedName>
        <fullName evidence="15">Uncharacterized protein</fullName>
    </submittedName>
</protein>
<dbReference type="CDD" id="cd18578">
    <property type="entry name" value="ABC_6TM_Pgp_ABCB1_D2_like"/>
    <property type="match status" value="1"/>
</dbReference>
<evidence type="ECO:0000256" key="7">
    <source>
        <dbReference type="ARBA" id="ARBA00022840"/>
    </source>
</evidence>
<dbReference type="Proteomes" id="UP000018948">
    <property type="component" value="Unassembled WGS sequence"/>
</dbReference>
<feature type="domain" description="ABC transporter" evidence="13">
    <location>
        <begin position="444"/>
        <end position="682"/>
    </location>
</feature>
<keyword evidence="8 12" id="KW-1133">Transmembrane helix</keyword>
<comment type="caution">
    <text evidence="15">The sequence shown here is derived from an EMBL/GenBank/DDBJ whole genome shotgun (WGS) entry which is preliminary data.</text>
</comment>
<dbReference type="Pfam" id="PF00664">
    <property type="entry name" value="ABC_membrane"/>
    <property type="match status" value="2"/>
</dbReference>
<gene>
    <name evidence="15" type="ORF">F442_02532</name>
</gene>
<dbReference type="InterPro" id="IPR017871">
    <property type="entry name" value="ABC_transporter-like_CS"/>
</dbReference>
<feature type="transmembrane region" description="Helical" evidence="12">
    <location>
        <begin position="158"/>
        <end position="179"/>
    </location>
</feature>
<evidence type="ECO:0000259" key="13">
    <source>
        <dbReference type="PROSITE" id="PS50893"/>
    </source>
</evidence>
<evidence type="ECO:0000313" key="15">
    <source>
        <dbReference type="EMBL" id="ETP52451.1"/>
    </source>
</evidence>
<reference evidence="15 16" key="1">
    <citation type="submission" date="2013-11" db="EMBL/GenBank/DDBJ databases">
        <title>The Genome Sequence of Phytophthora parasitica P10297.</title>
        <authorList>
            <consortium name="The Broad Institute Genomics Platform"/>
            <person name="Russ C."/>
            <person name="Tyler B."/>
            <person name="Panabieres F."/>
            <person name="Shan W."/>
            <person name="Tripathy S."/>
            <person name="Grunwald N."/>
            <person name="Machado M."/>
            <person name="Johnson C.S."/>
            <person name="Walker B."/>
            <person name="Young S.K."/>
            <person name="Zeng Q."/>
            <person name="Gargeya S."/>
            <person name="Fitzgerald M."/>
            <person name="Haas B."/>
            <person name="Abouelleil A."/>
            <person name="Allen A.W."/>
            <person name="Alvarado L."/>
            <person name="Arachchi H.M."/>
            <person name="Berlin A.M."/>
            <person name="Chapman S.B."/>
            <person name="Gainer-Dewar J."/>
            <person name="Goldberg J."/>
            <person name="Griggs A."/>
            <person name="Gujja S."/>
            <person name="Hansen M."/>
            <person name="Howarth C."/>
            <person name="Imamovic A."/>
            <person name="Ireland A."/>
            <person name="Larimer J."/>
            <person name="McCowan C."/>
            <person name="Murphy C."/>
            <person name="Pearson M."/>
            <person name="Poon T.W."/>
            <person name="Priest M."/>
            <person name="Roberts A."/>
            <person name="Saif S."/>
            <person name="Shea T."/>
            <person name="Sisk P."/>
            <person name="Sykes S."/>
            <person name="Wortman J."/>
            <person name="Nusbaum C."/>
            <person name="Birren B."/>
        </authorList>
    </citation>
    <scope>NUCLEOTIDE SEQUENCE [LARGE SCALE GENOMIC DNA]</scope>
    <source>
        <strain evidence="15 16">P10297</strain>
    </source>
</reference>
<keyword evidence="5" id="KW-0677">Repeat</keyword>
<keyword evidence="7" id="KW-0067">ATP-binding</keyword>
<evidence type="ECO:0000259" key="14">
    <source>
        <dbReference type="PROSITE" id="PS50929"/>
    </source>
</evidence>
<evidence type="ECO:0000256" key="8">
    <source>
        <dbReference type="ARBA" id="ARBA00022989"/>
    </source>
</evidence>
<accession>W2ZZS9</accession>
<dbReference type="OrthoDB" id="6500128at2759"/>
<keyword evidence="9 12" id="KW-0472">Membrane</keyword>
<dbReference type="PROSITE" id="PS00211">
    <property type="entry name" value="ABC_TRANSPORTER_1"/>
    <property type="match status" value="2"/>
</dbReference>
<feature type="domain" description="ABC transporter" evidence="13">
    <location>
        <begin position="1093"/>
        <end position="1331"/>
    </location>
</feature>
<evidence type="ECO:0000256" key="10">
    <source>
        <dbReference type="ARBA" id="ARBA00023180"/>
    </source>
</evidence>
<dbReference type="PROSITE" id="PS50893">
    <property type="entry name" value="ABC_TRANSPORTER_2"/>
    <property type="match status" value="2"/>
</dbReference>
<dbReference type="PANTHER" id="PTHR43394:SF16">
    <property type="entry name" value="ABC TRANSPORTER B FAMILY MEMBER 4-LIKE ISOFORM X1"/>
    <property type="match status" value="1"/>
</dbReference>
<dbReference type="Gene3D" id="3.40.50.300">
    <property type="entry name" value="P-loop containing nucleotide triphosphate hydrolases"/>
    <property type="match status" value="2"/>
</dbReference>
<keyword evidence="10" id="KW-0325">Glycoprotein</keyword>
<dbReference type="InterPro" id="IPR003439">
    <property type="entry name" value="ABC_transporter-like_ATP-bd"/>
</dbReference>
<dbReference type="InterPro" id="IPR011527">
    <property type="entry name" value="ABC1_TM_dom"/>
</dbReference>
<feature type="transmembrane region" description="Helical" evidence="12">
    <location>
        <begin position="810"/>
        <end position="833"/>
    </location>
</feature>
<dbReference type="SMART" id="SM00382">
    <property type="entry name" value="AAA"/>
    <property type="match status" value="2"/>
</dbReference>
<dbReference type="GO" id="GO:0005743">
    <property type="term" value="C:mitochondrial inner membrane"/>
    <property type="evidence" value="ECO:0007669"/>
    <property type="project" value="TreeGrafter"/>
</dbReference>
<feature type="transmembrane region" description="Helical" evidence="12">
    <location>
        <begin position="915"/>
        <end position="932"/>
    </location>
</feature>
<dbReference type="PROSITE" id="PS50929">
    <property type="entry name" value="ABC_TM1F"/>
    <property type="match status" value="2"/>
</dbReference>
<dbReference type="InterPro" id="IPR039421">
    <property type="entry name" value="Type_1_exporter"/>
</dbReference>
<dbReference type="CDD" id="cd18577">
    <property type="entry name" value="ABC_6TM_Pgp_ABCB1_D1_like"/>
    <property type="match status" value="1"/>
</dbReference>
<evidence type="ECO:0000256" key="3">
    <source>
        <dbReference type="ARBA" id="ARBA00022448"/>
    </source>
</evidence>